<dbReference type="EMBL" id="DS566005">
    <property type="status" value="NOT_ANNOTATED_CDS"/>
    <property type="molecule type" value="Genomic_DNA"/>
</dbReference>
<dbReference type="eggNOG" id="ENOG502R7P6">
    <property type="taxonomic scope" value="Eukaryota"/>
</dbReference>
<comment type="similarity">
    <text evidence="2 5">Belongs to the RxLR effector family.</text>
</comment>
<evidence type="ECO:0000256" key="1">
    <source>
        <dbReference type="ARBA" id="ARBA00004613"/>
    </source>
</evidence>
<evidence type="ECO:0000256" key="2">
    <source>
        <dbReference type="ARBA" id="ARBA00010400"/>
    </source>
</evidence>
<evidence type="ECO:0000313" key="6">
    <source>
        <dbReference type="EnsemblProtists" id="Phyra74458"/>
    </source>
</evidence>
<dbReference type="InParanoid" id="H3GFH4"/>
<comment type="function">
    <text evidence="5">Effector that suppresses plant defense responses during pathogen infection.</text>
</comment>
<proteinExistence type="inferred from homology"/>
<protein>
    <recommendedName>
        <fullName evidence="5">RxLR effector protein</fullName>
    </recommendedName>
</protein>
<dbReference type="Pfam" id="PF16810">
    <property type="entry name" value="RXLR"/>
    <property type="match status" value="1"/>
</dbReference>
<evidence type="ECO:0000256" key="3">
    <source>
        <dbReference type="ARBA" id="ARBA00022525"/>
    </source>
</evidence>
<keyword evidence="4" id="KW-0732">Signal</keyword>
<dbReference type="HOGENOM" id="CLU_121685_0_0_1"/>
<accession>H3GFH4</accession>
<keyword evidence="7" id="KW-1185">Reference proteome</keyword>
<sequence length="193" mass="21428">MRLAGWFAGSRRDSSFSKLRRADKSFKTFLLPSPVVMMHKCLLLLVVTLAFLSSGDALSPPTVGSKLSKLASLDMDQATHTNVDGKRLLRANGEEEDNSANEERGVSGATEKFKAWTQSSVKWARNSKLGQMLAKQFQKVIQYRRDWKVSGLIKKGYSDTVLLQNKVTPDEFFKAKGLSANLKDQASKIANLT</sequence>
<name>H3GFH4_PHYRM</name>
<reference evidence="6" key="2">
    <citation type="submission" date="2015-06" db="UniProtKB">
        <authorList>
            <consortium name="EnsemblProtists"/>
        </authorList>
    </citation>
    <scope>IDENTIFICATION</scope>
    <source>
        <strain evidence="6">Pr102</strain>
    </source>
</reference>
<evidence type="ECO:0000256" key="4">
    <source>
        <dbReference type="ARBA" id="ARBA00022729"/>
    </source>
</evidence>
<dbReference type="VEuPathDB" id="FungiDB:KRP23_7664"/>
<dbReference type="EnsemblProtists" id="Phyra74458">
    <property type="protein sequence ID" value="Phyra74458"/>
    <property type="gene ID" value="Phyra74458"/>
</dbReference>
<dbReference type="OMA" id="QATHTNV"/>
<evidence type="ECO:0000256" key="5">
    <source>
        <dbReference type="RuleBase" id="RU367124"/>
    </source>
</evidence>
<evidence type="ECO:0000313" key="7">
    <source>
        <dbReference type="Proteomes" id="UP000005238"/>
    </source>
</evidence>
<comment type="domain">
    <text evidence="5">The RxLR-dEER motif acts to carry the protein into the host cell cytoplasm through binding to cell surface phosphatidylinositol-3-phosphate.</text>
</comment>
<keyword evidence="3 5" id="KW-0964">Secreted</keyword>
<dbReference type="InterPro" id="IPR031825">
    <property type="entry name" value="RXLR"/>
</dbReference>
<dbReference type="AlphaFoldDB" id="H3GFH4"/>
<dbReference type="Proteomes" id="UP000005238">
    <property type="component" value="Unassembled WGS sequence"/>
</dbReference>
<reference evidence="7" key="1">
    <citation type="journal article" date="2006" name="Science">
        <title>Phytophthora genome sequences uncover evolutionary origins and mechanisms of pathogenesis.</title>
        <authorList>
            <person name="Tyler B.M."/>
            <person name="Tripathy S."/>
            <person name="Zhang X."/>
            <person name="Dehal P."/>
            <person name="Jiang R.H."/>
            <person name="Aerts A."/>
            <person name="Arredondo F.D."/>
            <person name="Baxter L."/>
            <person name="Bensasson D."/>
            <person name="Beynon J.L."/>
            <person name="Chapman J."/>
            <person name="Damasceno C.M."/>
            <person name="Dorrance A.E."/>
            <person name="Dou D."/>
            <person name="Dickerman A.W."/>
            <person name="Dubchak I.L."/>
            <person name="Garbelotto M."/>
            <person name="Gijzen M."/>
            <person name="Gordon S.G."/>
            <person name="Govers F."/>
            <person name="Grunwald N.J."/>
            <person name="Huang W."/>
            <person name="Ivors K.L."/>
            <person name="Jones R.W."/>
            <person name="Kamoun S."/>
            <person name="Krampis K."/>
            <person name="Lamour K.H."/>
            <person name="Lee M.K."/>
            <person name="McDonald W.H."/>
            <person name="Medina M."/>
            <person name="Meijer H.J."/>
            <person name="Nordberg E.K."/>
            <person name="Maclean D.J."/>
            <person name="Ospina-Giraldo M.D."/>
            <person name="Morris P.F."/>
            <person name="Phuntumart V."/>
            <person name="Putnam N.H."/>
            <person name="Rash S."/>
            <person name="Rose J.K."/>
            <person name="Sakihama Y."/>
            <person name="Salamov A.A."/>
            <person name="Savidor A."/>
            <person name="Scheuring C.F."/>
            <person name="Smith B.M."/>
            <person name="Sobral B.W."/>
            <person name="Terry A."/>
            <person name="Torto-Alalibo T.A."/>
            <person name="Win J."/>
            <person name="Xu Z."/>
            <person name="Zhang H."/>
            <person name="Grigoriev I.V."/>
            <person name="Rokhsar D.S."/>
            <person name="Boore J.L."/>
        </authorList>
    </citation>
    <scope>NUCLEOTIDE SEQUENCE [LARGE SCALE GENOMIC DNA]</scope>
    <source>
        <strain evidence="7">Pr102</strain>
    </source>
</reference>
<organism evidence="6 7">
    <name type="scientific">Phytophthora ramorum</name>
    <name type="common">Sudden oak death agent</name>
    <dbReference type="NCBI Taxonomy" id="164328"/>
    <lineage>
        <taxon>Eukaryota</taxon>
        <taxon>Sar</taxon>
        <taxon>Stramenopiles</taxon>
        <taxon>Oomycota</taxon>
        <taxon>Peronosporomycetes</taxon>
        <taxon>Peronosporales</taxon>
        <taxon>Peronosporaceae</taxon>
        <taxon>Phytophthora</taxon>
    </lineage>
</organism>
<comment type="subcellular location">
    <subcellularLocation>
        <location evidence="1 5">Secreted</location>
    </subcellularLocation>
</comment>
<dbReference type="VEuPathDB" id="FungiDB:KRP22_343"/>